<evidence type="ECO:0008006" key="4">
    <source>
        <dbReference type="Google" id="ProtNLM"/>
    </source>
</evidence>
<dbReference type="EMBL" id="KZ502191">
    <property type="protein sequence ID" value="PKU82410.1"/>
    <property type="molecule type" value="Genomic_DNA"/>
</dbReference>
<accession>A0A2I0X3C9</accession>
<keyword evidence="1" id="KW-0175">Coiled coil</keyword>
<reference evidence="2 3" key="2">
    <citation type="journal article" date="2017" name="Nature">
        <title>The Apostasia genome and the evolution of orchids.</title>
        <authorList>
            <person name="Zhang G.Q."/>
            <person name="Liu K.W."/>
            <person name="Li Z."/>
            <person name="Lohaus R."/>
            <person name="Hsiao Y.Y."/>
            <person name="Niu S.C."/>
            <person name="Wang J.Y."/>
            <person name="Lin Y.C."/>
            <person name="Xu Q."/>
            <person name="Chen L.J."/>
            <person name="Yoshida K."/>
            <person name="Fujiwara S."/>
            <person name="Wang Z.W."/>
            <person name="Zhang Y.Q."/>
            <person name="Mitsuda N."/>
            <person name="Wang M."/>
            <person name="Liu G.H."/>
            <person name="Pecoraro L."/>
            <person name="Huang H.X."/>
            <person name="Xiao X.J."/>
            <person name="Lin M."/>
            <person name="Wu X.Y."/>
            <person name="Wu W.L."/>
            <person name="Chen Y.Y."/>
            <person name="Chang S.B."/>
            <person name="Sakamoto S."/>
            <person name="Ohme-Takagi M."/>
            <person name="Yagi M."/>
            <person name="Zeng S.J."/>
            <person name="Shen C.Y."/>
            <person name="Yeh C.M."/>
            <person name="Luo Y.B."/>
            <person name="Tsai W.C."/>
            <person name="Van de Peer Y."/>
            <person name="Liu Z.J."/>
        </authorList>
    </citation>
    <scope>NUCLEOTIDE SEQUENCE [LARGE SCALE GENOMIC DNA]</scope>
    <source>
        <tissue evidence="2">The whole plant</tissue>
    </source>
</reference>
<dbReference type="AlphaFoldDB" id="A0A2I0X3C9"/>
<organism evidence="2 3">
    <name type="scientific">Dendrobium catenatum</name>
    <dbReference type="NCBI Taxonomy" id="906689"/>
    <lineage>
        <taxon>Eukaryota</taxon>
        <taxon>Viridiplantae</taxon>
        <taxon>Streptophyta</taxon>
        <taxon>Embryophyta</taxon>
        <taxon>Tracheophyta</taxon>
        <taxon>Spermatophyta</taxon>
        <taxon>Magnoliopsida</taxon>
        <taxon>Liliopsida</taxon>
        <taxon>Asparagales</taxon>
        <taxon>Orchidaceae</taxon>
        <taxon>Epidendroideae</taxon>
        <taxon>Malaxideae</taxon>
        <taxon>Dendrobiinae</taxon>
        <taxon>Dendrobium</taxon>
    </lineage>
</organism>
<sequence length="83" mass="9713">MQYEAEFTTLSRYAPQLIQTAEEKCHKFLSGLKNVIRQPLVPFEIEDYVVLVEKARKIEADLQNTQRRRDFQKRKSGEVMGAP</sequence>
<dbReference type="Proteomes" id="UP000233837">
    <property type="component" value="Unassembled WGS sequence"/>
</dbReference>
<name>A0A2I0X3C9_9ASPA</name>
<evidence type="ECO:0000256" key="1">
    <source>
        <dbReference type="SAM" id="Coils"/>
    </source>
</evidence>
<evidence type="ECO:0000313" key="3">
    <source>
        <dbReference type="Proteomes" id="UP000233837"/>
    </source>
</evidence>
<feature type="coiled-coil region" evidence="1">
    <location>
        <begin position="48"/>
        <end position="75"/>
    </location>
</feature>
<keyword evidence="3" id="KW-1185">Reference proteome</keyword>
<proteinExistence type="predicted"/>
<evidence type="ECO:0000313" key="2">
    <source>
        <dbReference type="EMBL" id="PKU82410.1"/>
    </source>
</evidence>
<protein>
    <recommendedName>
        <fullName evidence="4">Retrotransposon gag domain-containing protein</fullName>
    </recommendedName>
</protein>
<reference evidence="2 3" key="1">
    <citation type="journal article" date="2016" name="Sci. Rep.">
        <title>The Dendrobium catenatum Lindl. genome sequence provides insights into polysaccharide synthase, floral development and adaptive evolution.</title>
        <authorList>
            <person name="Zhang G.Q."/>
            <person name="Xu Q."/>
            <person name="Bian C."/>
            <person name="Tsai W.C."/>
            <person name="Yeh C.M."/>
            <person name="Liu K.W."/>
            <person name="Yoshida K."/>
            <person name="Zhang L.S."/>
            <person name="Chang S.B."/>
            <person name="Chen F."/>
            <person name="Shi Y."/>
            <person name="Su Y.Y."/>
            <person name="Zhang Y.Q."/>
            <person name="Chen L.J."/>
            <person name="Yin Y."/>
            <person name="Lin M."/>
            <person name="Huang H."/>
            <person name="Deng H."/>
            <person name="Wang Z.W."/>
            <person name="Zhu S.L."/>
            <person name="Zhao X."/>
            <person name="Deng C."/>
            <person name="Niu S.C."/>
            <person name="Huang J."/>
            <person name="Wang M."/>
            <person name="Liu G.H."/>
            <person name="Yang H.J."/>
            <person name="Xiao X.J."/>
            <person name="Hsiao Y.Y."/>
            <person name="Wu W.L."/>
            <person name="Chen Y.Y."/>
            <person name="Mitsuda N."/>
            <person name="Ohme-Takagi M."/>
            <person name="Luo Y.B."/>
            <person name="Van de Peer Y."/>
            <person name="Liu Z.J."/>
        </authorList>
    </citation>
    <scope>NUCLEOTIDE SEQUENCE [LARGE SCALE GENOMIC DNA]</scope>
    <source>
        <tissue evidence="2">The whole plant</tissue>
    </source>
</reference>
<gene>
    <name evidence="2" type="ORF">MA16_Dca005415</name>
</gene>